<dbReference type="AlphaFoldDB" id="A0A5R9KVQ8"/>
<dbReference type="Pfam" id="PF20247">
    <property type="entry name" value="DUF6602"/>
    <property type="match status" value="1"/>
</dbReference>
<dbReference type="OrthoDB" id="337432at2"/>
<evidence type="ECO:0000313" key="3">
    <source>
        <dbReference type="Proteomes" id="UP000306402"/>
    </source>
</evidence>
<protein>
    <recommendedName>
        <fullName evidence="1">DUF6602 domain-containing protein</fullName>
    </recommendedName>
</protein>
<comment type="caution">
    <text evidence="2">The sequence shown here is derived from an EMBL/GenBank/DDBJ whole genome shotgun (WGS) entry which is preliminary data.</text>
</comment>
<name>A0A5R9KVQ8_9BACT</name>
<gene>
    <name evidence="2" type="ORF">FEN17_12720</name>
</gene>
<evidence type="ECO:0000313" key="2">
    <source>
        <dbReference type="EMBL" id="TLV00353.1"/>
    </source>
</evidence>
<feature type="domain" description="DUF6602" evidence="1">
    <location>
        <begin position="29"/>
        <end position="119"/>
    </location>
</feature>
<accession>A0A5R9KVQ8</accession>
<dbReference type="EMBL" id="VCEJ01000004">
    <property type="protein sequence ID" value="TLV00353.1"/>
    <property type="molecule type" value="Genomic_DNA"/>
</dbReference>
<reference evidence="2 3" key="1">
    <citation type="submission" date="2019-05" db="EMBL/GenBank/DDBJ databases">
        <authorList>
            <person name="Qu J.-H."/>
        </authorList>
    </citation>
    <scope>NUCLEOTIDE SEQUENCE [LARGE SCALE GENOMIC DNA]</scope>
    <source>
        <strain evidence="2 3">T17</strain>
    </source>
</reference>
<dbReference type="Proteomes" id="UP000306402">
    <property type="component" value="Unassembled WGS sequence"/>
</dbReference>
<dbReference type="CDD" id="cd21173">
    <property type="entry name" value="NucC-like"/>
    <property type="match status" value="1"/>
</dbReference>
<dbReference type="RefSeq" id="WP_138365733.1">
    <property type="nucleotide sequence ID" value="NZ_VCEJ01000004.1"/>
</dbReference>
<dbReference type="InterPro" id="IPR046537">
    <property type="entry name" value="DUF6602"/>
</dbReference>
<evidence type="ECO:0000259" key="1">
    <source>
        <dbReference type="Pfam" id="PF20247"/>
    </source>
</evidence>
<keyword evidence="3" id="KW-1185">Reference proteome</keyword>
<organism evidence="2 3">
    <name type="scientific">Dyadobacter luticola</name>
    <dbReference type="NCBI Taxonomy" id="1979387"/>
    <lineage>
        <taxon>Bacteria</taxon>
        <taxon>Pseudomonadati</taxon>
        <taxon>Bacteroidota</taxon>
        <taxon>Cytophagia</taxon>
        <taxon>Cytophagales</taxon>
        <taxon>Spirosomataceae</taxon>
        <taxon>Dyadobacter</taxon>
    </lineage>
</organism>
<sequence length="294" mass="34151">MEKKHLYGDYVRNLHQSVVRRLEIIESEYNFEKGAEFEIAICEILRSFLPQKYGICRGFVIDRDGKTAGDDIIIFDQDRFPTIRSISKGSYELKEKIPIEAVYAYIEAKNTLKITQNPKTCVLTKGITQCINFKKICNRRHPVVHHELDPYVKQGGVISTFPDYLPKRRNPAFAVLIGRNVQIGNKKELSTQEIHEALKNFEMDDNENNPDLIIAGSHNFCTPHFYSGADQVRSLFYLDHHHERGYWAGQQNDLTYGIFLSQLAFVVDWIRLGRMPWIDIITEATFKEYRPLGY</sequence>
<proteinExistence type="predicted"/>